<evidence type="ECO:0000256" key="4">
    <source>
        <dbReference type="ARBA" id="ARBA00023136"/>
    </source>
</evidence>
<evidence type="ECO:0008006" key="7">
    <source>
        <dbReference type="Google" id="ProtNLM"/>
    </source>
</evidence>
<name>A0A381PGZ9_9ZZZZ</name>
<feature type="transmembrane region" description="Helical" evidence="5">
    <location>
        <begin position="44"/>
        <end position="63"/>
    </location>
</feature>
<proteinExistence type="predicted"/>
<gene>
    <name evidence="6" type="ORF">METZ01_LOCUS17597</name>
</gene>
<feature type="transmembrane region" description="Helical" evidence="5">
    <location>
        <begin position="165"/>
        <end position="186"/>
    </location>
</feature>
<keyword evidence="3 5" id="KW-1133">Transmembrane helix</keyword>
<organism evidence="6">
    <name type="scientific">marine metagenome</name>
    <dbReference type="NCBI Taxonomy" id="408172"/>
    <lineage>
        <taxon>unclassified sequences</taxon>
        <taxon>metagenomes</taxon>
        <taxon>ecological metagenomes</taxon>
    </lineage>
</organism>
<dbReference type="GO" id="GO:0012505">
    <property type="term" value="C:endomembrane system"/>
    <property type="evidence" value="ECO:0007669"/>
    <property type="project" value="UniProtKB-SubCell"/>
</dbReference>
<keyword evidence="2 5" id="KW-0812">Transmembrane</keyword>
<evidence type="ECO:0000313" key="6">
    <source>
        <dbReference type="EMBL" id="SUZ64743.1"/>
    </source>
</evidence>
<feature type="transmembrane region" description="Helical" evidence="5">
    <location>
        <begin position="116"/>
        <end position="136"/>
    </location>
</feature>
<protein>
    <recommendedName>
        <fullName evidence="7">Steroid 5-alpha reductase C-terminal domain-containing protein</fullName>
    </recommendedName>
</protein>
<sequence length="223" mass="26263">MKILKHQHWHILILIGLLYSLKHYTNQDSNVFNGSLWNISTENWFILAILSPIIHQIYVLLCWRYELFYKGLTNIFKENAFKIYKRGFTILILSRPTLIIILSISNAMTINIGPTLPYILSLALLIPGVYAQYSVFKYFGIDKAFGLDHFEPEKFRNETFCKKGIFKYTSNGMYTFAFFLIWIPGVLLQSKAALLAALFHHIYIWVHYYFTELPDIKIIYEKK</sequence>
<keyword evidence="4 5" id="KW-0472">Membrane</keyword>
<dbReference type="InterPro" id="IPR007318">
    <property type="entry name" value="Phopholipid_MeTrfase"/>
</dbReference>
<comment type="subcellular location">
    <subcellularLocation>
        <location evidence="1">Endomembrane system</location>
        <topology evidence="1">Multi-pass membrane protein</topology>
    </subcellularLocation>
</comment>
<dbReference type="AlphaFoldDB" id="A0A381PGZ9"/>
<dbReference type="EMBL" id="UINC01000941">
    <property type="protein sequence ID" value="SUZ64743.1"/>
    <property type="molecule type" value="Genomic_DNA"/>
</dbReference>
<evidence type="ECO:0000256" key="1">
    <source>
        <dbReference type="ARBA" id="ARBA00004127"/>
    </source>
</evidence>
<feature type="transmembrane region" description="Helical" evidence="5">
    <location>
        <begin position="192"/>
        <end position="210"/>
    </location>
</feature>
<evidence type="ECO:0000256" key="5">
    <source>
        <dbReference type="SAM" id="Phobius"/>
    </source>
</evidence>
<evidence type="ECO:0000256" key="3">
    <source>
        <dbReference type="ARBA" id="ARBA00022989"/>
    </source>
</evidence>
<feature type="transmembrane region" description="Helical" evidence="5">
    <location>
        <begin position="7"/>
        <end position="24"/>
    </location>
</feature>
<dbReference type="Pfam" id="PF04191">
    <property type="entry name" value="PEMT"/>
    <property type="match status" value="1"/>
</dbReference>
<feature type="transmembrane region" description="Helical" evidence="5">
    <location>
        <begin position="83"/>
        <end position="104"/>
    </location>
</feature>
<accession>A0A381PGZ9</accession>
<evidence type="ECO:0000256" key="2">
    <source>
        <dbReference type="ARBA" id="ARBA00022692"/>
    </source>
</evidence>
<reference evidence="6" key="1">
    <citation type="submission" date="2018-05" db="EMBL/GenBank/DDBJ databases">
        <authorList>
            <person name="Lanie J.A."/>
            <person name="Ng W.-L."/>
            <person name="Kazmierczak K.M."/>
            <person name="Andrzejewski T.M."/>
            <person name="Davidsen T.M."/>
            <person name="Wayne K.J."/>
            <person name="Tettelin H."/>
            <person name="Glass J.I."/>
            <person name="Rusch D."/>
            <person name="Podicherti R."/>
            <person name="Tsui H.-C.T."/>
            <person name="Winkler M.E."/>
        </authorList>
    </citation>
    <scope>NUCLEOTIDE SEQUENCE</scope>
</reference>
<dbReference type="Gene3D" id="1.20.120.1630">
    <property type="match status" value="1"/>
</dbReference>